<dbReference type="OrthoDB" id="5122423at2"/>
<dbReference type="STRING" id="1891671.SAMN06295885_2087"/>
<dbReference type="InterPro" id="IPR057204">
    <property type="entry name" value="DUF7882"/>
</dbReference>
<sequence>MGQLIYGAWRWRIDFDDRTLHHLRIALERRVRIGASFRLTWAHRGPAEHHPNAITIHPGTPLEYHFDERETSGSNPLWLRALLRPIANQDMVVTREPAAVAP</sequence>
<organism evidence="2 3">
    <name type="scientific">Rathayibacter oskolensis</name>
    <dbReference type="NCBI Taxonomy" id="1891671"/>
    <lineage>
        <taxon>Bacteria</taxon>
        <taxon>Bacillati</taxon>
        <taxon>Actinomycetota</taxon>
        <taxon>Actinomycetes</taxon>
        <taxon>Micrococcales</taxon>
        <taxon>Microbacteriaceae</taxon>
        <taxon>Rathayibacter</taxon>
    </lineage>
</organism>
<dbReference type="AlphaFoldDB" id="A0A1X7NX96"/>
<evidence type="ECO:0000313" key="3">
    <source>
        <dbReference type="Proteomes" id="UP000193711"/>
    </source>
</evidence>
<reference evidence="3" key="1">
    <citation type="submission" date="2017-04" db="EMBL/GenBank/DDBJ databases">
        <authorList>
            <person name="Varghese N."/>
            <person name="Submissions S."/>
        </authorList>
    </citation>
    <scope>NUCLEOTIDE SEQUENCE [LARGE SCALE GENOMIC DNA]</scope>
    <source>
        <strain evidence="3">VKM Ac-2121</strain>
    </source>
</reference>
<dbReference type="EMBL" id="FXBM01000002">
    <property type="protein sequence ID" value="SMH42889.1"/>
    <property type="molecule type" value="Genomic_DNA"/>
</dbReference>
<gene>
    <name evidence="2" type="ORF">SAMN06295885_2087</name>
</gene>
<keyword evidence="3" id="KW-1185">Reference proteome</keyword>
<accession>A0A1X7NX96</accession>
<evidence type="ECO:0000313" key="2">
    <source>
        <dbReference type="EMBL" id="SMH42889.1"/>
    </source>
</evidence>
<evidence type="ECO:0000259" key="1">
    <source>
        <dbReference type="Pfam" id="PF25355"/>
    </source>
</evidence>
<dbReference type="RefSeq" id="WP_085476545.1">
    <property type="nucleotide sequence ID" value="NZ_FXBM01000002.1"/>
</dbReference>
<dbReference type="Proteomes" id="UP000193711">
    <property type="component" value="Unassembled WGS sequence"/>
</dbReference>
<feature type="domain" description="DUF7882" evidence="1">
    <location>
        <begin position="1"/>
        <end position="86"/>
    </location>
</feature>
<dbReference type="Pfam" id="PF25355">
    <property type="entry name" value="DUF7882"/>
    <property type="match status" value="1"/>
</dbReference>
<proteinExistence type="predicted"/>
<protein>
    <recommendedName>
        <fullName evidence="1">DUF7882 domain-containing protein</fullName>
    </recommendedName>
</protein>
<name>A0A1X7NX96_9MICO</name>